<feature type="site" description="Transition state stabilizer" evidence="5">
    <location>
        <position position="481"/>
    </location>
</feature>
<feature type="compositionally biased region" description="Low complexity" evidence="6">
    <location>
        <begin position="753"/>
        <end position="778"/>
    </location>
</feature>
<dbReference type="InterPro" id="IPR004372">
    <property type="entry name" value="Ac/propionate_kinase"/>
</dbReference>
<dbReference type="InterPro" id="IPR023865">
    <property type="entry name" value="Aliphatic_acid_kinase_CS"/>
</dbReference>
<feature type="region of interest" description="Disordered" evidence="6">
    <location>
        <begin position="1016"/>
        <end position="1036"/>
    </location>
</feature>
<dbReference type="HAMAP" id="MF_00020">
    <property type="entry name" value="Acetate_kinase"/>
    <property type="match status" value="1"/>
</dbReference>
<evidence type="ECO:0000313" key="8">
    <source>
        <dbReference type="EMBL" id="KNC49841.1"/>
    </source>
</evidence>
<dbReference type="GO" id="GO:0035658">
    <property type="term" value="C:Mon1-Ccz1 complex"/>
    <property type="evidence" value="ECO:0007669"/>
    <property type="project" value="InterPro"/>
</dbReference>
<evidence type="ECO:0000256" key="2">
    <source>
        <dbReference type="ARBA" id="ARBA00022741"/>
    </source>
</evidence>
<keyword evidence="4 5" id="KW-0067">ATP-binding</keyword>
<dbReference type="PROSITE" id="PS01076">
    <property type="entry name" value="ACETATE_KINASE_2"/>
    <property type="match status" value="1"/>
</dbReference>
<feature type="compositionally biased region" description="Polar residues" evidence="6">
    <location>
        <begin position="206"/>
        <end position="222"/>
    </location>
</feature>
<dbReference type="InterPro" id="IPR040371">
    <property type="entry name" value="RMC1"/>
</dbReference>
<dbReference type="InterPro" id="IPR009755">
    <property type="entry name" value="RMC1_C"/>
</dbReference>
<feature type="binding site" evidence="5">
    <location>
        <begin position="448"/>
        <end position="452"/>
    </location>
    <ligand>
        <name>ATP</name>
        <dbReference type="ChEBI" id="CHEBI:30616"/>
    </ligand>
</feature>
<dbReference type="GO" id="GO:0010506">
    <property type="term" value="P:regulation of autophagy"/>
    <property type="evidence" value="ECO:0007669"/>
    <property type="project" value="InterPro"/>
</dbReference>
<dbReference type="InterPro" id="IPR000890">
    <property type="entry name" value="Aliphatic_acid_kin_short-chain"/>
</dbReference>
<feature type="region of interest" description="Disordered" evidence="6">
    <location>
        <begin position="753"/>
        <end position="797"/>
    </location>
</feature>
<feature type="compositionally biased region" description="Basic residues" evidence="6">
    <location>
        <begin position="227"/>
        <end position="236"/>
    </location>
</feature>
<comment type="cofactor">
    <cofactor evidence="5">
        <name>Mg(2+)</name>
        <dbReference type="ChEBI" id="CHEBI:18420"/>
    </cofactor>
</comment>
<evidence type="ECO:0000313" key="9">
    <source>
        <dbReference type="Proteomes" id="UP000054408"/>
    </source>
</evidence>
<dbReference type="GO" id="GO:0006085">
    <property type="term" value="P:acetyl-CoA biosynthetic process"/>
    <property type="evidence" value="ECO:0007669"/>
    <property type="project" value="UniProtKB-UniRule"/>
</dbReference>
<comment type="similarity">
    <text evidence="5">Belongs to the acetokinase family.</text>
</comment>
<keyword evidence="3 5" id="KW-0418">Kinase</keyword>
<dbReference type="PANTHER" id="PTHR12897">
    <property type="entry name" value="COLON CANCER-ASSOCIATED PROTEIN MIC1"/>
    <property type="match status" value="1"/>
</dbReference>
<dbReference type="EMBL" id="GL349458">
    <property type="protein sequence ID" value="KNC49841.1"/>
    <property type="molecule type" value="Genomic_DNA"/>
</dbReference>
<dbReference type="Pfam" id="PF07035">
    <property type="entry name" value="RMC1_C"/>
    <property type="match status" value="1"/>
</dbReference>
<dbReference type="InterPro" id="IPR043129">
    <property type="entry name" value="ATPase_NBD"/>
</dbReference>
<evidence type="ECO:0000256" key="4">
    <source>
        <dbReference type="ARBA" id="ARBA00022840"/>
    </source>
</evidence>
<dbReference type="GO" id="GO:0000287">
    <property type="term" value="F:magnesium ion binding"/>
    <property type="evidence" value="ECO:0007669"/>
    <property type="project" value="UniProtKB-UniRule"/>
</dbReference>
<reference evidence="8 9" key="1">
    <citation type="submission" date="2010-05" db="EMBL/GenBank/DDBJ databases">
        <title>The Genome Sequence of Thecamonas trahens ATCC 50062.</title>
        <authorList>
            <consortium name="The Broad Institute Genome Sequencing Platform"/>
            <person name="Russ C."/>
            <person name="Cuomo C."/>
            <person name="Shea T."/>
            <person name="Young S.K."/>
            <person name="Zeng Q."/>
            <person name="Koehrsen M."/>
            <person name="Haas B."/>
            <person name="Borodovsky M."/>
            <person name="Guigo R."/>
            <person name="Alvarado L."/>
            <person name="Berlin A."/>
            <person name="Bochicchio J."/>
            <person name="Borenstein D."/>
            <person name="Chapman S."/>
            <person name="Chen Z."/>
            <person name="Freedman E."/>
            <person name="Gellesch M."/>
            <person name="Goldberg J."/>
            <person name="Griggs A."/>
            <person name="Gujja S."/>
            <person name="Heilman E."/>
            <person name="Heiman D."/>
            <person name="Hepburn T."/>
            <person name="Howarth C."/>
            <person name="Jen D."/>
            <person name="Larson L."/>
            <person name="Mehta T."/>
            <person name="Park D."/>
            <person name="Pearson M."/>
            <person name="Roberts A."/>
            <person name="Saif S."/>
            <person name="Shenoy N."/>
            <person name="Sisk P."/>
            <person name="Stolte C."/>
            <person name="Sykes S."/>
            <person name="Thomson T."/>
            <person name="Walk T."/>
            <person name="White J."/>
            <person name="Yandava C."/>
            <person name="Burger G."/>
            <person name="Gray M.W."/>
            <person name="Holland P.W.H."/>
            <person name="King N."/>
            <person name="Lang F.B.F."/>
            <person name="Roger A.J."/>
            <person name="Ruiz-Trillo I."/>
            <person name="Lander E."/>
            <person name="Nusbaum C."/>
        </authorList>
    </citation>
    <scope>NUCLEOTIDE SEQUENCE [LARGE SCALE GENOMIC DNA]</scope>
    <source>
        <strain evidence="8 9">ATCC 50062</strain>
    </source>
</reference>
<name>A0A0L0DCK8_THETB</name>
<feature type="binding site" evidence="5">
    <location>
        <position position="263"/>
    </location>
    <ligand>
        <name>ATP</name>
        <dbReference type="ChEBI" id="CHEBI:30616"/>
    </ligand>
</feature>
<evidence type="ECO:0000256" key="3">
    <source>
        <dbReference type="ARBA" id="ARBA00022777"/>
    </source>
</evidence>
<dbReference type="PRINTS" id="PR00471">
    <property type="entry name" value="ACETATEKNASE"/>
</dbReference>
<comment type="caution">
    <text evidence="5">Lacks conserved residue(s) required for the propagation of feature annotation.</text>
</comment>
<proteinExistence type="inferred from homology"/>
<sequence>MAGEHARKRQRGLVLGGGERVADEAEAGEAAASVPRPFLATAARCESDEPSRGELAQARYETEIWPEIEAVLGGLLRGDDSAMASFSLSWLVHRAFAAVSEGLATRMYGDVLEVVRVGVGQAAANSPDALDVALNGYSRARSIFPAWFYHLDRIYLAPVLHTTLVDATDAIVASAVERFSNNSLPHVPPPIPLPPGAGLAPMDTGLPSSTASAPSTRQQQSRARPAYIRKRPRSRSGSRSGSRSRSTSPHAALVINAGSSSLKARLYLRPKTCGKGQRQQVQATDMAGGEIFSTMISGIETASGMAAAVAEVLTEAKAADVELDLVAHRVVHGGRERAGAVVVDDVVRASIAEAAVHAPLHNPPALLALEACAAAAGPYVPQVAVFDTAPHVAGMAACAYTVPVRTQLADAASVRKYGFHGSSHAYVAEAAAAALGLAPEAAAVVTAHLGSGASVAAIDGGRVVDTSMGFSPLGGLVMATRPGDMDPGAVLALGRALLADEKLGAAELLDALGDELASRSGLMGMAGTRSMRQVLAGAAAGDAHCILARDVYIHRLVFQLHGHIGLLSRAPDAIVFTGGVGEASAIVRSLACSPLLSASLDVSANRDDEVAAALARHGYADISSGKGDIRLLVVSTNEEAYIAAQAYPVLLGPNVCVGLPNESRLYFDAAVNKVVVVTGQTELRAISSPPTLYTRHGLRSVAYDDPTALEMLLPDRGPLLTCPRLALDFTFVALIRSTRLVEFVPIPLHLRPGQSAPSPASRGPGPAVAAADSRSASAGLTSSRKKARRSGSAAGGGKSIMLTCKASREPMLIFDGGWPYVGNFFLVTSQTLELYGYSSSKGTFKLLKSHSLAIHWHVYSHVAKVILLATNEQGTVLQPFLFKPDGLVKLPKLRIAARTGASKVSAADVHLAVVYHKVFLIHINAADGCAALYLINRDEAVLRAELPIARGCTHRLSIIDQLLVFHNVDQGSVLIYDIKVSCRNPLDKPRPLPAPGSAPPPTLTYPFAPLPALATPDSADSANSSDGTSSPRTPRRGRRPWLYFAPDLVMEPESGRIFSLLLDLSALAANFTDARRRIAFLLKREHCKVLVLHTIREMIWAKASLNAIGQVFDMINEICNLAQRERAEAELAQLHSAAAANSKRKSRRGWTSWFSSSSSSSSPSASAAAAAAEAPTATLSAQGGPARPASAPPAAHTAARDVPFGGSRLPATSSAASPSASSLLPLTGSATSDLASKYAELGGTIPLQRVPSPADADVFGALVRSSLATSSQLLFEPPLGALGVSPELVSSLGSAAAAAASEVATSPLLVTARTKDGFAIIEQKEIYSFVLASMVEEARELTPKFKLAVLMEYIRSLSFNSRPVQHYLYELIINLLVAEAKFHQLHQLIQYHVVMDSTPVALQLLSLDAVYPPAFQLALDMLKRLHTHEEIVEVLLSRNYVLPALRFIREHGFRSVPVKRFLRLALDSGDTPLFHTVFTFFAQRNLYLRGNEAFLPEEECDEFVAAFAALYAA</sequence>
<dbReference type="GO" id="GO:0006082">
    <property type="term" value="P:organic acid metabolic process"/>
    <property type="evidence" value="ECO:0007669"/>
    <property type="project" value="InterPro"/>
</dbReference>
<feature type="compositionally biased region" description="Low complexity" evidence="6">
    <location>
        <begin position="237"/>
        <end position="249"/>
    </location>
</feature>
<comment type="catalytic activity">
    <reaction evidence="5">
        <text>acetate + ATP = acetyl phosphate + ADP</text>
        <dbReference type="Rhea" id="RHEA:11352"/>
        <dbReference type="ChEBI" id="CHEBI:22191"/>
        <dbReference type="ChEBI" id="CHEBI:30089"/>
        <dbReference type="ChEBI" id="CHEBI:30616"/>
        <dbReference type="ChEBI" id="CHEBI:456216"/>
        <dbReference type="EC" id="2.7.2.1"/>
    </reaction>
</comment>
<feature type="binding site" evidence="5">
    <location>
        <position position="638"/>
    </location>
    <ligand>
        <name>Mg(2+)</name>
        <dbReference type="ChEBI" id="CHEBI:18420"/>
    </ligand>
</feature>
<dbReference type="GeneID" id="25569856"/>
<gene>
    <name evidence="8" type="ORF">AMSG_11941</name>
</gene>
<feature type="compositionally biased region" description="Low complexity" evidence="6">
    <location>
        <begin position="1155"/>
        <end position="1197"/>
    </location>
</feature>
<evidence type="ECO:0000256" key="6">
    <source>
        <dbReference type="SAM" id="MobiDB-lite"/>
    </source>
</evidence>
<feature type="site" description="Transition state stabilizer" evidence="5">
    <location>
        <position position="420"/>
    </location>
</feature>
<keyword evidence="9" id="KW-1185">Reference proteome</keyword>
<dbReference type="GO" id="GO:0008776">
    <property type="term" value="F:acetate kinase activity"/>
    <property type="evidence" value="ECO:0007669"/>
    <property type="project" value="UniProtKB-UniRule"/>
</dbReference>
<dbReference type="GO" id="GO:0005524">
    <property type="term" value="F:ATP binding"/>
    <property type="evidence" value="ECO:0007669"/>
    <property type="project" value="UniProtKB-KW"/>
</dbReference>
<keyword evidence="2 5" id="KW-0547">Nucleotide-binding</keyword>
<dbReference type="Pfam" id="PF00871">
    <property type="entry name" value="Acetate_kinase"/>
    <property type="match status" value="1"/>
</dbReference>
<feature type="binding site" evidence="5">
    <location>
        <position position="256"/>
    </location>
    <ligand>
        <name>Mg(2+)</name>
        <dbReference type="ChEBI" id="CHEBI:18420"/>
    </ligand>
</feature>
<comment type="pathway">
    <text evidence="5">Metabolic intermediate biosynthesis; acetyl-CoA biosynthesis; acetyl-CoA from acetate: step 1/2.</text>
</comment>
<feature type="compositionally biased region" description="Pro residues" evidence="6">
    <location>
        <begin position="186"/>
        <end position="195"/>
    </location>
</feature>
<dbReference type="Proteomes" id="UP000054408">
    <property type="component" value="Unassembled WGS sequence"/>
</dbReference>
<feature type="region of interest" description="Disordered" evidence="6">
    <location>
        <begin position="183"/>
        <end position="251"/>
    </location>
</feature>
<dbReference type="RefSeq" id="XP_013757441.1">
    <property type="nucleotide sequence ID" value="XM_013901987.1"/>
</dbReference>
<keyword evidence="5" id="KW-0460">Magnesium</keyword>
<dbReference type="OrthoDB" id="67445at2759"/>
<feature type="active site" description="Proton donor/acceptor" evidence="5">
    <location>
        <position position="387"/>
    </location>
</feature>
<feature type="binding site" evidence="5">
    <location>
        <position position="329"/>
    </location>
    <ligand>
        <name>substrate</name>
    </ligand>
</feature>
<dbReference type="UniPathway" id="UPA00340">
    <property type="reaction ID" value="UER00458"/>
</dbReference>
<evidence type="ECO:0000256" key="5">
    <source>
        <dbReference type="HAMAP-Rule" id="MF_03131"/>
    </source>
</evidence>
<dbReference type="EC" id="2.7.2.1" evidence="5"/>
<dbReference type="Gene3D" id="3.30.420.40">
    <property type="match status" value="2"/>
</dbReference>
<feature type="compositionally biased region" description="Low complexity" evidence="6">
    <location>
        <begin position="1209"/>
        <end position="1222"/>
    </location>
</feature>
<organism evidence="8 9">
    <name type="scientific">Thecamonas trahens ATCC 50062</name>
    <dbReference type="NCBI Taxonomy" id="461836"/>
    <lineage>
        <taxon>Eukaryota</taxon>
        <taxon>Apusozoa</taxon>
        <taxon>Apusomonadida</taxon>
        <taxon>Apusomonadidae</taxon>
        <taxon>Thecamonas</taxon>
    </lineage>
</organism>
<feature type="domain" description="Mic1" evidence="7">
    <location>
        <begin position="1318"/>
        <end position="1496"/>
    </location>
</feature>
<dbReference type="GO" id="GO:0031902">
    <property type="term" value="C:late endosome membrane"/>
    <property type="evidence" value="ECO:0007669"/>
    <property type="project" value="TreeGrafter"/>
</dbReference>
<dbReference type="SUPFAM" id="SSF53067">
    <property type="entry name" value="Actin-like ATPase domain"/>
    <property type="match status" value="2"/>
</dbReference>
<accession>A0A0L0DCK8</accession>
<feature type="region of interest" description="Disordered" evidence="6">
    <location>
        <begin position="1153"/>
        <end position="1222"/>
    </location>
</feature>
<keyword evidence="1 5" id="KW-0808">Transferase</keyword>
<protein>
    <recommendedName>
        <fullName evidence="5">Probable acetate kinase</fullName>
        <ecNumber evidence="5">2.7.2.1</ecNumber>
    </recommendedName>
    <alternativeName>
        <fullName evidence="5">Acetokinase</fullName>
    </alternativeName>
</protein>
<evidence type="ECO:0000259" key="7">
    <source>
        <dbReference type="Pfam" id="PF07035"/>
    </source>
</evidence>
<dbReference type="GO" id="GO:0005765">
    <property type="term" value="C:lysosomal membrane"/>
    <property type="evidence" value="ECO:0007669"/>
    <property type="project" value="TreeGrafter"/>
</dbReference>
<keyword evidence="5" id="KW-0479">Metal-binding</keyword>
<dbReference type="PANTHER" id="PTHR12897:SF4">
    <property type="entry name" value="REGULATOR OF MON1-CCZ1 COMPLEX"/>
    <property type="match status" value="1"/>
</dbReference>
<dbReference type="eggNOG" id="KOG2377">
    <property type="taxonomic scope" value="Eukaryota"/>
</dbReference>
<evidence type="ECO:0000256" key="1">
    <source>
        <dbReference type="ARBA" id="ARBA00022679"/>
    </source>
</evidence>